<reference evidence="3" key="1">
    <citation type="submission" date="2019-08" db="EMBL/GenBank/DDBJ databases">
        <authorList>
            <person name="Kucharzyk K."/>
            <person name="Murdoch R.W."/>
            <person name="Higgins S."/>
            <person name="Loffler F."/>
        </authorList>
    </citation>
    <scope>NUCLEOTIDE SEQUENCE</scope>
</reference>
<proteinExistence type="inferred from homology"/>
<dbReference type="InterPro" id="IPR020557">
    <property type="entry name" value="Fumarate_lyase_CS"/>
</dbReference>
<dbReference type="PANTHER" id="PTHR43814:SF1">
    <property type="entry name" value="ARGININOSUCCINATE LYASE"/>
    <property type="match status" value="1"/>
</dbReference>
<dbReference type="NCBIfam" id="TIGR00838">
    <property type="entry name" value="argH"/>
    <property type="match status" value="1"/>
</dbReference>
<dbReference type="AlphaFoldDB" id="A0A644XEP3"/>
<sequence>MTLWGGRFSGKLDEAAWLLNSSLPFDQRLALQDVKGSQAWAGALFKAGILDAKEHAAIQGGLMAVAHEFEINNFGFHESDEDIHTAVERRLGELIGAAAGKLHTGRSRNDQVATDFRLWMLDTLPQVSSAIQDLQTTLVLVAEANQDVLMPGYTHLQRAQPVTLAHWLLSFFWMLQRDLDRLADLHDRVAILPLGSGALAGTSFEIDREALALELGFDAPSANSLDAVSDRDFAAEYLFCSAMTGVHLSKLSEAMVLFSTQEFGFIELADAFSTGSSLMPQKKNPDLFELARGKSGTLIGLLSGMLATLKGLPSTYDKDMQEDKQPVFAATDTLLAILPVLAGAIGSMTVKPQKMLAAIDPSMLATDLADYLVRKGMPFREAHAVVGKAVKLAAEKGVKLNELSLPDWQAFGLFDADVTAVFDPLTSVNRHSAIGGTAIEAVKQQIQKAKITLQGEMK</sequence>
<dbReference type="InterPro" id="IPR000362">
    <property type="entry name" value="Fumarate_lyase_fam"/>
</dbReference>
<evidence type="ECO:0000313" key="3">
    <source>
        <dbReference type="EMBL" id="MPM12634.1"/>
    </source>
</evidence>
<dbReference type="GO" id="GO:0004056">
    <property type="term" value="F:argininosuccinate lyase activity"/>
    <property type="evidence" value="ECO:0007669"/>
    <property type="project" value="UniProtKB-EC"/>
</dbReference>
<dbReference type="PROSITE" id="PS00163">
    <property type="entry name" value="FUMARATE_LYASES"/>
    <property type="match status" value="1"/>
</dbReference>
<dbReference type="SUPFAM" id="SSF48557">
    <property type="entry name" value="L-aspartase-like"/>
    <property type="match status" value="1"/>
</dbReference>
<dbReference type="EMBL" id="VSSQ01002001">
    <property type="protein sequence ID" value="MPM12634.1"/>
    <property type="molecule type" value="Genomic_DNA"/>
</dbReference>
<dbReference type="PRINTS" id="PR00145">
    <property type="entry name" value="ARGSUCLYASE"/>
</dbReference>
<dbReference type="PRINTS" id="PR00149">
    <property type="entry name" value="FUMRATELYASE"/>
</dbReference>
<organism evidence="3">
    <name type="scientific">bioreactor metagenome</name>
    <dbReference type="NCBI Taxonomy" id="1076179"/>
    <lineage>
        <taxon>unclassified sequences</taxon>
        <taxon>metagenomes</taxon>
        <taxon>ecological metagenomes</taxon>
    </lineage>
</organism>
<dbReference type="Gene3D" id="1.10.275.10">
    <property type="entry name" value="Fumarase/aspartase (N-terminal domain)"/>
    <property type="match status" value="1"/>
</dbReference>
<name>A0A644XEP3_9ZZZZ</name>
<feature type="domain" description="Argininosuccinate lyase C-terminal" evidence="2">
    <location>
        <begin position="363"/>
        <end position="429"/>
    </location>
</feature>
<feature type="domain" description="Fumarate lyase N-terminal" evidence="1">
    <location>
        <begin position="6"/>
        <end position="300"/>
    </location>
</feature>
<dbReference type="FunFam" id="1.10.275.10:FF:000002">
    <property type="entry name" value="Argininosuccinate lyase"/>
    <property type="match status" value="1"/>
</dbReference>
<dbReference type="PANTHER" id="PTHR43814">
    <property type="entry name" value="ARGININOSUCCINATE LYASE"/>
    <property type="match status" value="1"/>
</dbReference>
<accession>A0A644XEP3</accession>
<evidence type="ECO:0000259" key="1">
    <source>
        <dbReference type="Pfam" id="PF00206"/>
    </source>
</evidence>
<dbReference type="Gene3D" id="1.10.40.30">
    <property type="entry name" value="Fumarase/aspartase (C-terminal domain)"/>
    <property type="match status" value="1"/>
</dbReference>
<dbReference type="FunFam" id="1.10.40.30:FF:000001">
    <property type="entry name" value="Argininosuccinate lyase"/>
    <property type="match status" value="1"/>
</dbReference>
<dbReference type="InterPro" id="IPR029419">
    <property type="entry name" value="Arg_succ_lyase_C"/>
</dbReference>
<dbReference type="Pfam" id="PF14698">
    <property type="entry name" value="ASL_C2"/>
    <property type="match status" value="1"/>
</dbReference>
<comment type="caution">
    <text evidence="3">The sequence shown here is derived from an EMBL/GenBank/DDBJ whole genome shotgun (WGS) entry which is preliminary data.</text>
</comment>
<dbReference type="CDD" id="cd01359">
    <property type="entry name" value="Argininosuccinate_lyase"/>
    <property type="match status" value="1"/>
</dbReference>
<dbReference type="GO" id="GO:0042450">
    <property type="term" value="P:L-arginine biosynthetic process via ornithine"/>
    <property type="evidence" value="ECO:0007669"/>
    <property type="project" value="InterPro"/>
</dbReference>
<dbReference type="InterPro" id="IPR024083">
    <property type="entry name" value="Fumarase/histidase_N"/>
</dbReference>
<evidence type="ECO:0000259" key="2">
    <source>
        <dbReference type="Pfam" id="PF14698"/>
    </source>
</evidence>
<dbReference type="EC" id="4.3.2.1" evidence="3"/>
<gene>
    <name evidence="3" type="primary">argH_23</name>
    <name evidence="3" type="ORF">SDC9_58988</name>
</gene>
<dbReference type="InterPro" id="IPR008948">
    <property type="entry name" value="L-Aspartase-like"/>
</dbReference>
<dbReference type="GO" id="GO:0005829">
    <property type="term" value="C:cytosol"/>
    <property type="evidence" value="ECO:0007669"/>
    <property type="project" value="TreeGrafter"/>
</dbReference>
<dbReference type="InterPro" id="IPR022761">
    <property type="entry name" value="Fumarate_lyase_N"/>
</dbReference>
<keyword evidence="3" id="KW-0456">Lyase</keyword>
<dbReference type="FunFam" id="1.20.200.10:FF:000015">
    <property type="entry name" value="argininosuccinate lyase isoform X2"/>
    <property type="match status" value="1"/>
</dbReference>
<dbReference type="Pfam" id="PF00206">
    <property type="entry name" value="Lyase_1"/>
    <property type="match status" value="1"/>
</dbReference>
<dbReference type="HAMAP" id="MF_00006">
    <property type="entry name" value="Arg_succ_lyase"/>
    <property type="match status" value="1"/>
</dbReference>
<dbReference type="Gene3D" id="1.20.200.10">
    <property type="entry name" value="Fumarase/aspartase (Central domain)"/>
    <property type="match status" value="1"/>
</dbReference>
<protein>
    <submittedName>
        <fullName evidence="3">Argininosuccinate lyase</fullName>
        <ecNumber evidence="3">4.3.2.1</ecNumber>
    </submittedName>
</protein>
<dbReference type="InterPro" id="IPR009049">
    <property type="entry name" value="Argininosuccinate_lyase"/>
</dbReference>